<keyword evidence="2" id="KW-1185">Reference proteome</keyword>
<reference evidence="1" key="2">
    <citation type="submission" date="2020-06" db="EMBL/GenBank/DDBJ databases">
        <title>Helianthus annuus Genome sequencing and assembly Release 2.</title>
        <authorList>
            <person name="Gouzy J."/>
            <person name="Langlade N."/>
            <person name="Munos S."/>
        </authorList>
    </citation>
    <scope>NUCLEOTIDE SEQUENCE</scope>
    <source>
        <tissue evidence="1">Leaves</tissue>
    </source>
</reference>
<evidence type="ECO:0000313" key="2">
    <source>
        <dbReference type="Proteomes" id="UP000215914"/>
    </source>
</evidence>
<gene>
    <name evidence="1" type="ORF">HanXRQr2_Chr14g0623251</name>
</gene>
<protein>
    <submittedName>
        <fullName evidence="1">Uncharacterized protein</fullName>
    </submittedName>
</protein>
<reference evidence="1" key="1">
    <citation type="journal article" date="2017" name="Nature">
        <title>The sunflower genome provides insights into oil metabolism, flowering and Asterid evolution.</title>
        <authorList>
            <person name="Badouin H."/>
            <person name="Gouzy J."/>
            <person name="Grassa C.J."/>
            <person name="Murat F."/>
            <person name="Staton S.E."/>
            <person name="Cottret L."/>
            <person name="Lelandais-Briere C."/>
            <person name="Owens G.L."/>
            <person name="Carrere S."/>
            <person name="Mayjonade B."/>
            <person name="Legrand L."/>
            <person name="Gill N."/>
            <person name="Kane N.C."/>
            <person name="Bowers J.E."/>
            <person name="Hubner S."/>
            <person name="Bellec A."/>
            <person name="Berard A."/>
            <person name="Berges H."/>
            <person name="Blanchet N."/>
            <person name="Boniface M.C."/>
            <person name="Brunel D."/>
            <person name="Catrice O."/>
            <person name="Chaidir N."/>
            <person name="Claudel C."/>
            <person name="Donnadieu C."/>
            <person name="Faraut T."/>
            <person name="Fievet G."/>
            <person name="Helmstetter N."/>
            <person name="King M."/>
            <person name="Knapp S.J."/>
            <person name="Lai Z."/>
            <person name="Le Paslier M.C."/>
            <person name="Lippi Y."/>
            <person name="Lorenzon L."/>
            <person name="Mandel J.R."/>
            <person name="Marage G."/>
            <person name="Marchand G."/>
            <person name="Marquand E."/>
            <person name="Bret-Mestries E."/>
            <person name="Morien E."/>
            <person name="Nambeesan S."/>
            <person name="Nguyen T."/>
            <person name="Pegot-Espagnet P."/>
            <person name="Pouilly N."/>
            <person name="Raftis F."/>
            <person name="Sallet E."/>
            <person name="Schiex T."/>
            <person name="Thomas J."/>
            <person name="Vandecasteele C."/>
            <person name="Vares D."/>
            <person name="Vear F."/>
            <person name="Vautrin S."/>
            <person name="Crespi M."/>
            <person name="Mangin B."/>
            <person name="Burke J.M."/>
            <person name="Salse J."/>
            <person name="Munos S."/>
            <person name="Vincourt P."/>
            <person name="Rieseberg L.H."/>
            <person name="Langlade N.B."/>
        </authorList>
    </citation>
    <scope>NUCLEOTIDE SEQUENCE</scope>
    <source>
        <tissue evidence="1">Leaves</tissue>
    </source>
</reference>
<dbReference type="EMBL" id="MNCJ02000329">
    <property type="protein sequence ID" value="KAF5767346.1"/>
    <property type="molecule type" value="Genomic_DNA"/>
</dbReference>
<dbReference type="Gramene" id="mRNA:HanXRQr2_Chr14g0623251">
    <property type="protein sequence ID" value="mRNA:HanXRQr2_Chr14g0623251"/>
    <property type="gene ID" value="HanXRQr2_Chr14g0623251"/>
</dbReference>
<comment type="caution">
    <text evidence="1">The sequence shown here is derived from an EMBL/GenBank/DDBJ whole genome shotgun (WGS) entry which is preliminary data.</text>
</comment>
<evidence type="ECO:0000313" key="1">
    <source>
        <dbReference type="EMBL" id="KAF5767346.1"/>
    </source>
</evidence>
<accession>A0A9K3E7K8</accession>
<sequence length="46" mass="5159">MVTNQSKSDWSDTADLYGHSSLRQKTRGTGTHPSSLHVFTLMRPIL</sequence>
<dbReference type="AlphaFoldDB" id="A0A9K3E7K8"/>
<organism evidence="1 2">
    <name type="scientific">Helianthus annuus</name>
    <name type="common">Common sunflower</name>
    <dbReference type="NCBI Taxonomy" id="4232"/>
    <lineage>
        <taxon>Eukaryota</taxon>
        <taxon>Viridiplantae</taxon>
        <taxon>Streptophyta</taxon>
        <taxon>Embryophyta</taxon>
        <taxon>Tracheophyta</taxon>
        <taxon>Spermatophyta</taxon>
        <taxon>Magnoliopsida</taxon>
        <taxon>eudicotyledons</taxon>
        <taxon>Gunneridae</taxon>
        <taxon>Pentapetalae</taxon>
        <taxon>asterids</taxon>
        <taxon>campanulids</taxon>
        <taxon>Asterales</taxon>
        <taxon>Asteraceae</taxon>
        <taxon>Asteroideae</taxon>
        <taxon>Heliantheae alliance</taxon>
        <taxon>Heliantheae</taxon>
        <taxon>Helianthus</taxon>
    </lineage>
</organism>
<dbReference type="Proteomes" id="UP000215914">
    <property type="component" value="Unassembled WGS sequence"/>
</dbReference>
<proteinExistence type="predicted"/>
<name>A0A9K3E7K8_HELAN</name>